<dbReference type="Gene3D" id="3.30.160.250">
    <property type="match status" value="1"/>
</dbReference>
<keyword evidence="3" id="KW-1185">Reference proteome</keyword>
<sequence length="262" mass="29573">MEHLVYPAMLRPMNGGSYHATFPDLPGCAAEGEDIESAITNAGQALYEHLQALAENGEAIPVPRDLSNTLGAARLPDVIWVAIGTADPHGAERVNVYLPKSLLNEIEHFGSRSGVDNRSTFFRLAARHYMASEGAVRASAGLTEGQGRNLTTSDHWFRYWLPYCYHKLEHSRNKHVWLPLNRNYKPLGITSRDHVDYHNYINQAVAFASDPATWRGIWVDRQSAENGKLYLYTDGPRYRVDYFARLARVMAHPQRLVTKPSR</sequence>
<name>A0ABV6R4Z8_9CAUL</name>
<evidence type="ECO:0000313" key="3">
    <source>
        <dbReference type="Proteomes" id="UP001589906"/>
    </source>
</evidence>
<proteinExistence type="predicted"/>
<comment type="caution">
    <text evidence="2">The sequence shown here is derived from an EMBL/GenBank/DDBJ whole genome shotgun (WGS) entry which is preliminary data.</text>
</comment>
<dbReference type="InterPro" id="IPR035069">
    <property type="entry name" value="TTHA1013/TTHA0281-like"/>
</dbReference>
<evidence type="ECO:0000313" key="2">
    <source>
        <dbReference type="EMBL" id="MFC0634701.1"/>
    </source>
</evidence>
<organism evidence="2 3">
    <name type="scientific">Brevundimonas balnearis</name>
    <dbReference type="NCBI Taxonomy" id="1572858"/>
    <lineage>
        <taxon>Bacteria</taxon>
        <taxon>Pseudomonadati</taxon>
        <taxon>Pseudomonadota</taxon>
        <taxon>Alphaproteobacteria</taxon>
        <taxon>Caulobacterales</taxon>
        <taxon>Caulobacteraceae</taxon>
        <taxon>Brevundimonas</taxon>
    </lineage>
</organism>
<dbReference type="RefSeq" id="WP_376836761.1">
    <property type="nucleotide sequence ID" value="NZ_JBHLSW010000013.1"/>
</dbReference>
<dbReference type="SUPFAM" id="SSF143100">
    <property type="entry name" value="TTHA1013/TTHA0281-like"/>
    <property type="match status" value="1"/>
</dbReference>
<dbReference type="EMBL" id="JBHLSW010000013">
    <property type="protein sequence ID" value="MFC0634701.1"/>
    <property type="molecule type" value="Genomic_DNA"/>
</dbReference>
<protein>
    <submittedName>
        <fullName evidence="2">Type II toxin-antitoxin system HicB family antitoxin</fullName>
    </submittedName>
</protein>
<feature type="domain" description="HicB-like antitoxin of toxin-antitoxin system" evidence="1">
    <location>
        <begin position="6"/>
        <end position="123"/>
    </location>
</feature>
<accession>A0ABV6R4Z8</accession>
<reference evidence="2 3" key="1">
    <citation type="submission" date="2024-09" db="EMBL/GenBank/DDBJ databases">
        <authorList>
            <person name="Sun Q."/>
            <person name="Mori K."/>
        </authorList>
    </citation>
    <scope>NUCLEOTIDE SEQUENCE [LARGE SCALE GENOMIC DNA]</scope>
    <source>
        <strain evidence="2 3">NCAIM B.02621</strain>
    </source>
</reference>
<gene>
    <name evidence="2" type="ORF">ACFFGE_12545</name>
</gene>
<dbReference type="Proteomes" id="UP001589906">
    <property type="component" value="Unassembled WGS sequence"/>
</dbReference>
<dbReference type="CDD" id="cd22231">
    <property type="entry name" value="RHH_NikR_HicB-like"/>
    <property type="match status" value="1"/>
</dbReference>
<dbReference type="Pfam" id="PF15919">
    <property type="entry name" value="HicB_lk_antitox"/>
    <property type="match status" value="1"/>
</dbReference>
<evidence type="ECO:0000259" key="1">
    <source>
        <dbReference type="Pfam" id="PF15919"/>
    </source>
</evidence>
<dbReference type="InterPro" id="IPR031807">
    <property type="entry name" value="HicB-like"/>
</dbReference>